<dbReference type="EMBL" id="POUB01000134">
    <property type="protein sequence ID" value="PZF94924.1"/>
    <property type="molecule type" value="Genomic_DNA"/>
</dbReference>
<gene>
    <name evidence="2" type="ORF">C1I99_18780</name>
</gene>
<dbReference type="GO" id="GO:0006355">
    <property type="term" value="P:regulation of DNA-templated transcription"/>
    <property type="evidence" value="ECO:0007669"/>
    <property type="project" value="InterPro"/>
</dbReference>
<dbReference type="Gene3D" id="1.20.5.780">
    <property type="entry name" value="Single helix bin"/>
    <property type="match status" value="1"/>
</dbReference>
<reference evidence="2 3" key="1">
    <citation type="submission" date="2018-01" db="EMBL/GenBank/DDBJ databases">
        <title>Draft genome sequence of Salinispora sp. 13K206.</title>
        <authorList>
            <person name="Sahin N."/>
            <person name="Saygin H."/>
            <person name="Ay H."/>
        </authorList>
    </citation>
    <scope>NUCLEOTIDE SEQUENCE [LARGE SCALE GENOMIC DNA]</scope>
    <source>
        <strain evidence="2 3">13K206</strain>
    </source>
</reference>
<feature type="compositionally biased region" description="Pro residues" evidence="1">
    <location>
        <begin position="91"/>
        <end position="102"/>
    </location>
</feature>
<dbReference type="SUPFAM" id="SSF47598">
    <property type="entry name" value="Ribbon-helix-helix"/>
    <property type="match status" value="1"/>
</dbReference>
<evidence type="ECO:0000313" key="3">
    <source>
        <dbReference type="Proteomes" id="UP000248749"/>
    </source>
</evidence>
<comment type="caution">
    <text evidence="2">The sequence shown here is derived from an EMBL/GenBank/DDBJ whole genome shotgun (WGS) entry which is preliminary data.</text>
</comment>
<evidence type="ECO:0000313" key="2">
    <source>
        <dbReference type="EMBL" id="PZF94924.1"/>
    </source>
</evidence>
<sequence length="171" mass="18039">MDLRPYIDALRHELALAAATGGDDARELAERLTAPLESAARLALLDALSEAAAEITRDLAPGSVDLRLRNREPSFVVTPPPADPWTDQSAAPPPPRPAPAPTPGEDEATVRISLRLPEHLKNRVEQAAARAGVSINTWLIRAAAAAADSDTGRPATGSATSGGQRYTGWVR</sequence>
<evidence type="ECO:0000256" key="1">
    <source>
        <dbReference type="SAM" id="MobiDB-lite"/>
    </source>
</evidence>
<dbReference type="AlphaFoldDB" id="A0A2W2CP64"/>
<name>A0A2W2CP64_9ACTN</name>
<feature type="region of interest" description="Disordered" evidence="1">
    <location>
        <begin position="145"/>
        <end position="171"/>
    </location>
</feature>
<dbReference type="InterPro" id="IPR010985">
    <property type="entry name" value="Ribbon_hlx_hlx"/>
</dbReference>
<keyword evidence="3" id="KW-1185">Reference proteome</keyword>
<accession>A0A2W2CP64</accession>
<protein>
    <recommendedName>
        <fullName evidence="4">Toxin-antitoxin system HicB family antitoxin</fullName>
    </recommendedName>
</protein>
<dbReference type="RefSeq" id="WP_111135532.1">
    <property type="nucleotide sequence ID" value="NZ_POUB01000134.1"/>
</dbReference>
<feature type="region of interest" description="Disordered" evidence="1">
    <location>
        <begin position="74"/>
        <end position="106"/>
    </location>
</feature>
<proteinExistence type="predicted"/>
<dbReference type="Proteomes" id="UP000248749">
    <property type="component" value="Unassembled WGS sequence"/>
</dbReference>
<evidence type="ECO:0008006" key="4">
    <source>
        <dbReference type="Google" id="ProtNLM"/>
    </source>
</evidence>
<dbReference type="OrthoDB" id="5193907at2"/>
<organism evidence="2 3">
    <name type="scientific">Micromonospora deserti</name>
    <dbReference type="NCBI Taxonomy" id="2070366"/>
    <lineage>
        <taxon>Bacteria</taxon>
        <taxon>Bacillati</taxon>
        <taxon>Actinomycetota</taxon>
        <taxon>Actinomycetes</taxon>
        <taxon>Micromonosporales</taxon>
        <taxon>Micromonosporaceae</taxon>
        <taxon>Micromonospora</taxon>
    </lineage>
</organism>